<gene>
    <name evidence="2" type="ORF">ACWI_29500</name>
</gene>
<feature type="coiled-coil region" evidence="1">
    <location>
        <begin position="88"/>
        <end position="115"/>
    </location>
</feature>
<name>A0A1F2PEM7_9FIRM</name>
<dbReference type="EMBL" id="LKEU01000039">
    <property type="protein sequence ID" value="OFV69495.1"/>
    <property type="molecule type" value="Genomic_DNA"/>
</dbReference>
<dbReference type="RefSeq" id="WP_070372215.1">
    <property type="nucleotide sequence ID" value="NZ_JBCFAW010000001.1"/>
</dbReference>
<organism evidence="2 3">
    <name type="scientific">Acetobacterium wieringae</name>
    <dbReference type="NCBI Taxonomy" id="52694"/>
    <lineage>
        <taxon>Bacteria</taxon>
        <taxon>Bacillati</taxon>
        <taxon>Bacillota</taxon>
        <taxon>Clostridia</taxon>
        <taxon>Eubacteriales</taxon>
        <taxon>Eubacteriaceae</taxon>
        <taxon>Acetobacterium</taxon>
    </lineage>
</organism>
<evidence type="ECO:0000313" key="2">
    <source>
        <dbReference type="EMBL" id="OFV69495.1"/>
    </source>
</evidence>
<accession>A0A1F2PEM7</accession>
<reference evidence="2 3" key="1">
    <citation type="submission" date="2015-09" db="EMBL/GenBank/DDBJ databases">
        <title>Genome sequence of Acetobacterium wieringae DSM 1911.</title>
        <authorList>
            <person name="Poehlein A."/>
            <person name="Bengelsdorf F.R."/>
            <person name="Schiel-Bengelsdorf B."/>
            <person name="Duerre P."/>
            <person name="Daniel R."/>
        </authorList>
    </citation>
    <scope>NUCLEOTIDE SEQUENCE [LARGE SCALE GENOMIC DNA]</scope>
    <source>
        <strain evidence="2 3">DSM 1911</strain>
    </source>
</reference>
<evidence type="ECO:0000313" key="3">
    <source>
        <dbReference type="Proteomes" id="UP000176244"/>
    </source>
</evidence>
<feature type="coiled-coil region" evidence="1">
    <location>
        <begin position="209"/>
        <end position="250"/>
    </location>
</feature>
<dbReference type="OrthoDB" id="1777795at2"/>
<dbReference type="STRING" id="52694.ACWI_29500"/>
<feature type="coiled-coil region" evidence="1">
    <location>
        <begin position="142"/>
        <end position="176"/>
    </location>
</feature>
<keyword evidence="1" id="KW-0175">Coiled coil</keyword>
<proteinExistence type="predicted"/>
<dbReference type="Proteomes" id="UP000176244">
    <property type="component" value="Unassembled WGS sequence"/>
</dbReference>
<dbReference type="AlphaFoldDB" id="A0A1F2PEM7"/>
<sequence length="306" mass="34821">MAKKSEQLTLDELRDKSVKSKTKLSFGKEMGGYNKKQVTEYIDNLTDSLSSAEESFNNRLEEYAAMITMLKQERDQYGEMYNLCKSSKGEMANQIDALKRENEELNRLVNELSINPVPQPVEVIDTHPGDAAINSQTKLEEYLSYEQESQEMKAQLDQLKAMVRELSTELEAYASTNLSEITPASGSADQQLPEKDVLKYQYEDILKERSALLTENNQLIKTNEQLSDEVMLLKAQIATLEETANQKIQQAISTYQSKTDAFIKNHQITLAKLSENMINSLHLIETEGNDFITLKNMLLIDTIQSR</sequence>
<protein>
    <submittedName>
        <fullName evidence="2">Uncharacterized protein</fullName>
    </submittedName>
</protein>
<comment type="caution">
    <text evidence="2">The sequence shown here is derived from an EMBL/GenBank/DDBJ whole genome shotgun (WGS) entry which is preliminary data.</text>
</comment>
<evidence type="ECO:0000256" key="1">
    <source>
        <dbReference type="SAM" id="Coils"/>
    </source>
</evidence>